<dbReference type="OrthoDB" id="5166595at2"/>
<dbReference type="eggNOG" id="COG1807">
    <property type="taxonomic scope" value="Bacteria"/>
</dbReference>
<keyword evidence="5 8" id="KW-0812">Transmembrane</keyword>
<sequence length="513" mass="55258">MSATEERAQARPPAVPLEPAVPPVRWGPLLSLAAGVGVLLLLVSGRYGHDGDEMYFVIAGGHPSWGYVDQSALVPLLAKGIDLLFPGNLLALRTPSALVTAVGVVLAGLIARELGGRPRAQLLAAAAFGAAPFVLWTGHLLATTTFDTTLWAAITYLVTRWVRTRQDRLLLAAGLCTAVALQIKYLVPILWVAIGVAALCTGRGDLLRRPLLWVGAGITVVTALPGLLWQNANGWPYVAMLDAVSAEQDSFQGGRVGFSAWLALYIGPLGLVLMVLGIRKLLRTPPYRFLGVALPMLFVLMLVFNGRPYYLVGLFPLGFAAGVVALQDRGPAWWRGPWAFGLTGALGVIAVVCLLPVVPQGVVERHPALVPNPLLRGQVGWPAFTEDIGDIYRSLPPEQRAHTVVMADVYPHASALAYEGPAHGLPQVYSGHRGFWFFGAPPDDATTAIIVGGDPAFLRARFRSVQAVGRADDHSSLENVVLRSPTVWLVSDPVRPWSKTWPEWLHMNIDDDQ</sequence>
<feature type="transmembrane region" description="Helical" evidence="8">
    <location>
        <begin position="211"/>
        <end position="229"/>
    </location>
</feature>
<keyword evidence="4 10" id="KW-0808">Transferase</keyword>
<feature type="domain" description="Glycosyltransferase RgtA/B/C/D-like" evidence="9">
    <location>
        <begin position="71"/>
        <end position="229"/>
    </location>
</feature>
<dbReference type="EMBL" id="AYXG01000165">
    <property type="protein sequence ID" value="EWC60278.1"/>
    <property type="molecule type" value="Genomic_DNA"/>
</dbReference>
<evidence type="ECO:0000256" key="2">
    <source>
        <dbReference type="ARBA" id="ARBA00022475"/>
    </source>
</evidence>
<gene>
    <name evidence="10" type="ORF">UO65_4386</name>
</gene>
<comment type="subcellular location">
    <subcellularLocation>
        <location evidence="1">Cell membrane</location>
        <topology evidence="1">Multi-pass membrane protein</topology>
    </subcellularLocation>
</comment>
<evidence type="ECO:0000256" key="7">
    <source>
        <dbReference type="ARBA" id="ARBA00023136"/>
    </source>
</evidence>
<evidence type="ECO:0000256" key="6">
    <source>
        <dbReference type="ARBA" id="ARBA00022989"/>
    </source>
</evidence>
<dbReference type="GO" id="GO:0009103">
    <property type="term" value="P:lipopolysaccharide biosynthetic process"/>
    <property type="evidence" value="ECO:0007669"/>
    <property type="project" value="UniProtKB-ARBA"/>
</dbReference>
<dbReference type="PANTHER" id="PTHR33908">
    <property type="entry name" value="MANNOSYLTRANSFERASE YKCB-RELATED"/>
    <property type="match status" value="1"/>
</dbReference>
<dbReference type="RefSeq" id="WP_052021483.1">
    <property type="nucleotide sequence ID" value="NZ_AYXG01000165.1"/>
</dbReference>
<keyword evidence="6 8" id="KW-1133">Transmembrane helix</keyword>
<dbReference type="AlphaFoldDB" id="W7IJ28"/>
<feature type="transmembrane region" description="Helical" evidence="8">
    <location>
        <begin position="26"/>
        <end position="43"/>
    </location>
</feature>
<evidence type="ECO:0000256" key="4">
    <source>
        <dbReference type="ARBA" id="ARBA00022679"/>
    </source>
</evidence>
<keyword evidence="3 10" id="KW-0328">Glycosyltransferase</keyword>
<dbReference type="GO" id="GO:0005886">
    <property type="term" value="C:plasma membrane"/>
    <property type="evidence" value="ECO:0007669"/>
    <property type="project" value="UniProtKB-SubCell"/>
</dbReference>
<dbReference type="Pfam" id="PF13231">
    <property type="entry name" value="PMT_2"/>
    <property type="match status" value="1"/>
</dbReference>
<evidence type="ECO:0000313" key="11">
    <source>
        <dbReference type="Proteomes" id="UP000019277"/>
    </source>
</evidence>
<evidence type="ECO:0000256" key="3">
    <source>
        <dbReference type="ARBA" id="ARBA00022676"/>
    </source>
</evidence>
<accession>W7IJ28</accession>
<organism evidence="10 11">
    <name type="scientific">Actinokineospora spheciospongiae</name>
    <dbReference type="NCBI Taxonomy" id="909613"/>
    <lineage>
        <taxon>Bacteria</taxon>
        <taxon>Bacillati</taxon>
        <taxon>Actinomycetota</taxon>
        <taxon>Actinomycetes</taxon>
        <taxon>Pseudonocardiales</taxon>
        <taxon>Pseudonocardiaceae</taxon>
        <taxon>Actinokineospora</taxon>
    </lineage>
</organism>
<feature type="transmembrane region" description="Helical" evidence="8">
    <location>
        <begin position="169"/>
        <end position="199"/>
    </location>
</feature>
<feature type="transmembrane region" description="Helical" evidence="8">
    <location>
        <begin position="122"/>
        <end position="142"/>
    </location>
</feature>
<proteinExistence type="predicted"/>
<dbReference type="InterPro" id="IPR038731">
    <property type="entry name" value="RgtA/B/C-like"/>
</dbReference>
<keyword evidence="11" id="KW-1185">Reference proteome</keyword>
<feature type="transmembrane region" description="Helical" evidence="8">
    <location>
        <begin position="309"/>
        <end position="326"/>
    </location>
</feature>
<comment type="caution">
    <text evidence="10">The sequence shown here is derived from an EMBL/GenBank/DDBJ whole genome shotgun (WGS) entry which is preliminary data.</text>
</comment>
<dbReference type="InterPro" id="IPR050297">
    <property type="entry name" value="LipidA_mod_glycosyltrf_83"/>
</dbReference>
<evidence type="ECO:0000256" key="5">
    <source>
        <dbReference type="ARBA" id="ARBA00022692"/>
    </source>
</evidence>
<reference evidence="10 11" key="1">
    <citation type="journal article" date="2014" name="Genome Announc.">
        <title>Draft Genome Sequence of the Antitrypanosomally Active Sponge-Associated Bacterium Actinokineospora sp. Strain EG49.</title>
        <authorList>
            <person name="Harjes J."/>
            <person name="Ryu T."/>
            <person name="Abdelmohsen U.R."/>
            <person name="Moitinho-Silva L."/>
            <person name="Horn H."/>
            <person name="Ravasi T."/>
            <person name="Hentschel U."/>
        </authorList>
    </citation>
    <scope>NUCLEOTIDE SEQUENCE [LARGE SCALE GENOMIC DNA]</scope>
    <source>
        <strain evidence="10 11">EG49</strain>
    </source>
</reference>
<feature type="transmembrane region" description="Helical" evidence="8">
    <location>
        <begin position="285"/>
        <end position="303"/>
    </location>
</feature>
<evidence type="ECO:0000259" key="9">
    <source>
        <dbReference type="Pfam" id="PF13231"/>
    </source>
</evidence>
<evidence type="ECO:0000256" key="8">
    <source>
        <dbReference type="SAM" id="Phobius"/>
    </source>
</evidence>
<dbReference type="PATRIC" id="fig|909613.9.peg.4388"/>
<feature type="transmembrane region" description="Helical" evidence="8">
    <location>
        <begin position="338"/>
        <end position="358"/>
    </location>
</feature>
<keyword evidence="7 8" id="KW-0472">Membrane</keyword>
<keyword evidence="2" id="KW-1003">Cell membrane</keyword>
<dbReference type="GO" id="GO:0016763">
    <property type="term" value="F:pentosyltransferase activity"/>
    <property type="evidence" value="ECO:0007669"/>
    <property type="project" value="TreeGrafter"/>
</dbReference>
<evidence type="ECO:0000256" key="1">
    <source>
        <dbReference type="ARBA" id="ARBA00004651"/>
    </source>
</evidence>
<dbReference type="Proteomes" id="UP000019277">
    <property type="component" value="Unassembled WGS sequence"/>
</dbReference>
<dbReference type="STRING" id="909613.UO65_4386"/>
<feature type="transmembrane region" description="Helical" evidence="8">
    <location>
        <begin position="90"/>
        <end position="110"/>
    </location>
</feature>
<feature type="transmembrane region" description="Helical" evidence="8">
    <location>
        <begin position="258"/>
        <end position="278"/>
    </location>
</feature>
<protein>
    <submittedName>
        <fullName evidence="10">Dolichyl-phosphate-mannose-protein mannosyltransferase family</fullName>
    </submittedName>
</protein>
<name>W7IJ28_9PSEU</name>
<dbReference type="PANTHER" id="PTHR33908:SF11">
    <property type="entry name" value="MEMBRANE PROTEIN"/>
    <property type="match status" value="1"/>
</dbReference>
<evidence type="ECO:0000313" key="10">
    <source>
        <dbReference type="EMBL" id="EWC60278.1"/>
    </source>
</evidence>